<evidence type="ECO:0000313" key="2">
    <source>
        <dbReference type="Proteomes" id="UP000291213"/>
    </source>
</evidence>
<gene>
    <name evidence="1" type="ORF">apy_15920</name>
</gene>
<accession>A0A401HBS0</accession>
<reference evidence="1 2" key="1">
    <citation type="submission" date="2017-02" db="EMBL/GenBank/DDBJ databases">
        <title>isolation and characterization of a novel temperate virus Aeropyrum globular virus 1 infecting hyperthermophilic archaeon Aeropyrum.</title>
        <authorList>
            <person name="Yumiya M."/>
            <person name="Yoshida T."/>
            <person name="Sako Y."/>
        </authorList>
    </citation>
    <scope>NUCLEOTIDE SEQUENCE [LARGE SCALE GENOMIC DNA]</scope>
    <source>
        <strain evidence="1 2">YK1-12-2013</strain>
    </source>
</reference>
<dbReference type="RefSeq" id="WP_131160767.1">
    <property type="nucleotide sequence ID" value="NZ_BDMD01000141.1"/>
</dbReference>
<evidence type="ECO:0000313" key="1">
    <source>
        <dbReference type="EMBL" id="GBF09867.1"/>
    </source>
</evidence>
<sequence>MNDFGSDTPCGDMGSRVRADGKAMLHGRLYAGIDPSGGRSSWGFAVVSWLPGLCRIIEAWESRPSRVYSSLESLANIPVNAVGVDAPVNVLREAGPWRECELEALRKGARLLPLNTPGMMRLSRNGLSIFRLFEEAGVPIVETHPTSILSSLDLSNTAYRRRHLLDAIISAIAVGAFFEEPASVRAALGGCILIYSVDEHIGRECGLSGKKQVPEETIKNVLKEKRT</sequence>
<dbReference type="AlphaFoldDB" id="A0A401HBS0"/>
<name>A0A401HBS0_AERPX</name>
<comment type="caution">
    <text evidence="1">The sequence shown here is derived from an EMBL/GenBank/DDBJ whole genome shotgun (WGS) entry which is preliminary data.</text>
</comment>
<organism evidence="1 2">
    <name type="scientific">Aeropyrum pernix</name>
    <dbReference type="NCBI Taxonomy" id="56636"/>
    <lineage>
        <taxon>Archaea</taxon>
        <taxon>Thermoproteota</taxon>
        <taxon>Thermoprotei</taxon>
        <taxon>Desulfurococcales</taxon>
        <taxon>Desulfurococcaceae</taxon>
        <taxon>Aeropyrum</taxon>
    </lineage>
</organism>
<proteinExistence type="predicted"/>
<protein>
    <recommendedName>
        <fullName evidence="3">DUF429 domain-containing protein</fullName>
    </recommendedName>
</protein>
<dbReference type="Proteomes" id="UP000291213">
    <property type="component" value="Unassembled WGS sequence"/>
</dbReference>
<dbReference type="EMBL" id="BDMD01000141">
    <property type="protein sequence ID" value="GBF09867.1"/>
    <property type="molecule type" value="Genomic_DNA"/>
</dbReference>
<evidence type="ECO:0008006" key="3">
    <source>
        <dbReference type="Google" id="ProtNLM"/>
    </source>
</evidence>
<dbReference type="OrthoDB" id="379889at2157"/>